<dbReference type="InterPro" id="IPR036188">
    <property type="entry name" value="FAD/NAD-bd_sf"/>
</dbReference>
<dbReference type="GO" id="GO:0034899">
    <property type="term" value="F:trimethylamine monooxygenase activity"/>
    <property type="evidence" value="ECO:0007669"/>
    <property type="project" value="UniProtKB-EC"/>
</dbReference>
<dbReference type="EMBL" id="JBAMIC010000018">
    <property type="protein sequence ID" value="KAK7095176.1"/>
    <property type="molecule type" value="Genomic_DNA"/>
</dbReference>
<dbReference type="GO" id="GO:0004499">
    <property type="term" value="F:N,N-dimethylaniline monooxygenase activity"/>
    <property type="evidence" value="ECO:0007669"/>
    <property type="project" value="UniProtKB-UniRule"/>
</dbReference>
<evidence type="ECO:0000256" key="6">
    <source>
        <dbReference type="ARBA" id="ARBA00022553"/>
    </source>
</evidence>
<keyword evidence="7 33" id="KW-0285">Flavoprotein</keyword>
<dbReference type="SUPFAM" id="SSF51905">
    <property type="entry name" value="FAD/NAD(P)-binding domain"/>
    <property type="match status" value="2"/>
</dbReference>
<comment type="catalytic activity">
    <reaction evidence="21">
        <text>hexan-3-one + NADPH + O2 + H(+) = propyl propanoate + NADP(+) + H2O</text>
        <dbReference type="Rhea" id="RHEA:54848"/>
        <dbReference type="ChEBI" id="CHEBI:15377"/>
        <dbReference type="ChEBI" id="CHEBI:15378"/>
        <dbReference type="ChEBI" id="CHEBI:15379"/>
        <dbReference type="ChEBI" id="CHEBI:57783"/>
        <dbReference type="ChEBI" id="CHEBI:58349"/>
        <dbReference type="ChEBI" id="CHEBI:89828"/>
        <dbReference type="ChEBI" id="CHEBI:89891"/>
    </reaction>
    <physiologicalReaction direction="left-to-right" evidence="21">
        <dbReference type="Rhea" id="RHEA:54849"/>
    </physiologicalReaction>
</comment>
<dbReference type="GO" id="GO:0050660">
    <property type="term" value="F:flavin adenine dinucleotide binding"/>
    <property type="evidence" value="ECO:0007669"/>
    <property type="project" value="InterPro"/>
</dbReference>
<evidence type="ECO:0000256" key="35">
    <source>
        <dbReference type="SAM" id="Phobius"/>
    </source>
</evidence>
<evidence type="ECO:0000256" key="14">
    <source>
        <dbReference type="ARBA" id="ARBA00023002"/>
    </source>
</evidence>
<keyword evidence="6" id="KW-0597">Phosphoprotein</keyword>
<comment type="caution">
    <text evidence="36">The sequence shown here is derived from an EMBL/GenBank/DDBJ whole genome shotgun (WGS) entry which is preliminary data.</text>
</comment>
<gene>
    <name evidence="36" type="ORF">V1264_006621</name>
</gene>
<evidence type="ECO:0000256" key="1">
    <source>
        <dbReference type="ARBA" id="ARBA00001974"/>
    </source>
</evidence>
<evidence type="ECO:0000256" key="21">
    <source>
        <dbReference type="ARBA" id="ARBA00047426"/>
    </source>
</evidence>
<evidence type="ECO:0000256" key="18">
    <source>
        <dbReference type="ARBA" id="ARBA00045722"/>
    </source>
</evidence>
<keyword evidence="11" id="KW-0492">Microsome</keyword>
<evidence type="ECO:0000256" key="17">
    <source>
        <dbReference type="ARBA" id="ARBA00023136"/>
    </source>
</evidence>
<dbReference type="PANTHER" id="PTHR23023">
    <property type="entry name" value="DIMETHYLANILINE MONOOXYGENASE"/>
    <property type="match status" value="1"/>
</dbReference>
<evidence type="ECO:0000256" key="19">
    <source>
        <dbReference type="ARBA" id="ARBA00045957"/>
    </source>
</evidence>
<comment type="catalytic activity">
    <reaction evidence="23">
        <text>sulcatone + NADPH + O2 + H(+) = 4-methylpent-3-en-1-yl acetate + NADP(+) + H2O</text>
        <dbReference type="Rhea" id="RHEA:54864"/>
        <dbReference type="ChEBI" id="CHEBI:15377"/>
        <dbReference type="ChEBI" id="CHEBI:15378"/>
        <dbReference type="ChEBI" id="CHEBI:15379"/>
        <dbReference type="ChEBI" id="CHEBI:16310"/>
        <dbReference type="ChEBI" id="CHEBI:57783"/>
        <dbReference type="ChEBI" id="CHEBI:58349"/>
        <dbReference type="ChEBI" id="CHEBI:138373"/>
    </reaction>
    <physiologicalReaction direction="left-to-right" evidence="23">
        <dbReference type="Rhea" id="RHEA:54865"/>
    </physiologicalReaction>
</comment>
<evidence type="ECO:0000256" key="3">
    <source>
        <dbReference type="ARBA" id="ARBA00004524"/>
    </source>
</evidence>
<evidence type="ECO:0000256" key="22">
    <source>
        <dbReference type="ARBA" id="ARBA00047574"/>
    </source>
</evidence>
<comment type="function">
    <text evidence="19">Broad spectrum monooxygenase that catalyzes the oxygenation of a wide variety of nitrogen- and sulfur-containing compounds including xenobiotics. Catalyzes the S-oxygenation of hypotaurine to produce taurine, an organic osmolyte involved in cell volume regulation as well as a variety of cytoprotective and developmental processes. In vitro, catalyzes the N-oxygenation of trimethylamine (TMA) to produce trimethylamine N-oxide (TMAO) and could therefore participate to the detoxification of this compound that is generated by the action of gut microbiota from dietary precursors such as choline, choline containing compounds, betaine or L-carnitine.</text>
</comment>
<evidence type="ECO:0000256" key="4">
    <source>
        <dbReference type="ARBA" id="ARBA00009183"/>
    </source>
</evidence>
<keyword evidence="9 33" id="KW-0256">Endoplasmic reticulum</keyword>
<keyword evidence="13 35" id="KW-1133">Transmembrane helix</keyword>
<evidence type="ECO:0000313" key="37">
    <source>
        <dbReference type="Proteomes" id="UP001374579"/>
    </source>
</evidence>
<dbReference type="GO" id="GO:0050661">
    <property type="term" value="F:NADP binding"/>
    <property type="evidence" value="ECO:0007669"/>
    <property type="project" value="InterPro"/>
</dbReference>
<evidence type="ECO:0000256" key="5">
    <source>
        <dbReference type="ARBA" id="ARBA00022481"/>
    </source>
</evidence>
<evidence type="ECO:0000256" key="26">
    <source>
        <dbReference type="ARBA" id="ARBA00048041"/>
    </source>
</evidence>
<evidence type="ECO:0000256" key="34">
    <source>
        <dbReference type="RuleBase" id="RU361177"/>
    </source>
</evidence>
<evidence type="ECO:0000256" key="15">
    <source>
        <dbReference type="ARBA" id="ARBA00023033"/>
    </source>
</evidence>
<keyword evidence="15 33" id="KW-0503">Monooxygenase</keyword>
<comment type="function">
    <text evidence="18">Acts as a Baeyer-Villiger monooxygenase on a broad range of substrates. Catalyzes the insertion of an oxygen atom into a carbon-carbon bond adjacent to a carbonyl, which converts ketones to esters. Active on diverse carbonyl compounds, whereas soft nucleophiles are mostly non- or poorly reactive. In contrast with other forms of FMO it is non- or poorly active on 'classical' substrates such as drugs, pesticides, and dietary components containing soft nucleophilic heteroatoms. Able to oxidize drug molecules bearing a carbonyl group on an aliphatic chain, such as nabumetone and pentoxifylline. Also, in the absence of substrates, shows slow but yet significant NADPH oxidase activity. Acts as a positive modulator of cholesterol biosynthesis as well as glucose homeostasis, promoting metabolic aging via pleiotropic effects.</text>
</comment>
<sequence length="543" mass="60977">MNGELHKKRVAVIGAGASGLAAIKSCVDEGLQPVCFERVDEVGGLWYYTDHVRPGQGCVMKSTTMNTCKEMMCFSDFPPAPELPNFMNQKQVWTYFNKYKEHFDLQKYIHFNTEVVSVSQANDFDQSGCWTIKTRNHMTGKDTTNIFDGVLVCTGHHAEKHSPKFPGLESFEGEVVHSHDYKERRRLEGKKVLIIGIGNSGGDLAVELAPVCKVLISTRRGTWIRTRVTGKGLPMDMVNTNRWKKTMRSLLPTSFYASYVAKKLNQRIDHDLCSLRPVHSPFDQVCMVNDDLGTRISCGSVTVKTNVQRVTSRAVEFADGSVEDDVDVIILATGYVFGFPFIDTSILDVQENKIELYKFVFPPDLAHPTLAIIGCIQPLGAIMPISEMQSRLAAGVIKGSLTLPSRDDMWSDVRRKQEELKRQYVESQRHTIMVDFLPFMDELAELVGCKPNIGQLMMRDPRLAIQVMFGPCSPYQFRLTGPGAWTGARDAILTQWQRVVSHLHTRQLPSSDIKSTASVSISIATVVFLGVLLFFCQHVLSWR</sequence>
<evidence type="ECO:0000256" key="24">
    <source>
        <dbReference type="ARBA" id="ARBA00047864"/>
    </source>
</evidence>
<comment type="similarity">
    <text evidence="4 33 34">Belongs to the FMO family.</text>
</comment>
<comment type="catalytic activity">
    <reaction evidence="20">
        <text>hypotaurine + NADH + O2 + H(+) = taurine + NAD(+) + H2O</text>
        <dbReference type="Rhea" id="RHEA:74111"/>
        <dbReference type="ChEBI" id="CHEBI:15377"/>
        <dbReference type="ChEBI" id="CHEBI:15378"/>
        <dbReference type="ChEBI" id="CHEBI:15379"/>
        <dbReference type="ChEBI" id="CHEBI:57540"/>
        <dbReference type="ChEBI" id="CHEBI:57853"/>
        <dbReference type="ChEBI" id="CHEBI:57945"/>
        <dbReference type="ChEBI" id="CHEBI:507393"/>
        <dbReference type="EC" id="1.14.13.8"/>
    </reaction>
    <physiologicalReaction direction="left-to-right" evidence="20">
        <dbReference type="Rhea" id="RHEA:74112"/>
    </physiologicalReaction>
</comment>
<evidence type="ECO:0000256" key="30">
    <source>
        <dbReference type="ARBA" id="ARBA00048990"/>
    </source>
</evidence>
<comment type="catalytic activity">
    <reaction evidence="28">
        <text>octan-3-one + NADPH + O2 + H(+) = ethyl hexanoate + NADP(+) + H2O</text>
        <dbReference type="Rhea" id="RHEA:54856"/>
        <dbReference type="ChEBI" id="CHEBI:15377"/>
        <dbReference type="ChEBI" id="CHEBI:15378"/>
        <dbReference type="ChEBI" id="CHEBI:15379"/>
        <dbReference type="ChEBI" id="CHEBI:57783"/>
        <dbReference type="ChEBI" id="CHEBI:58349"/>
        <dbReference type="ChEBI" id="CHEBI:80946"/>
        <dbReference type="ChEBI" id="CHEBI:86055"/>
    </reaction>
    <physiologicalReaction direction="left-to-right" evidence="28">
        <dbReference type="Rhea" id="RHEA:54857"/>
    </physiologicalReaction>
</comment>
<dbReference type="EC" id="1.-.-.-" evidence="34"/>
<comment type="catalytic activity">
    <reaction evidence="24">
        <text>NADPH + O2 + H(+) = H2O2 + NADP(+)</text>
        <dbReference type="Rhea" id="RHEA:11260"/>
        <dbReference type="ChEBI" id="CHEBI:15378"/>
        <dbReference type="ChEBI" id="CHEBI:15379"/>
        <dbReference type="ChEBI" id="CHEBI:16240"/>
        <dbReference type="ChEBI" id="CHEBI:57783"/>
        <dbReference type="ChEBI" id="CHEBI:58349"/>
        <dbReference type="EC" id="1.6.3.1"/>
    </reaction>
    <physiologicalReaction direction="left-to-right" evidence="24">
        <dbReference type="Rhea" id="RHEA:11261"/>
    </physiologicalReaction>
</comment>
<dbReference type="InterPro" id="IPR000960">
    <property type="entry name" value="Flavin_mOase"/>
</dbReference>
<keyword evidence="12 33" id="KW-0521">NADP</keyword>
<evidence type="ECO:0000256" key="32">
    <source>
        <dbReference type="ARBA" id="ARBA00049475"/>
    </source>
</evidence>
<dbReference type="Pfam" id="PF00743">
    <property type="entry name" value="FMO-like"/>
    <property type="match status" value="1"/>
</dbReference>
<comment type="catalytic activity">
    <reaction evidence="30">
        <text>heptan-4-one + NADPH + O2 + H(+) = propyl butanoate + NADP(+) + H2O</text>
        <dbReference type="Rhea" id="RHEA:54852"/>
        <dbReference type="ChEBI" id="CHEBI:15377"/>
        <dbReference type="ChEBI" id="CHEBI:15378"/>
        <dbReference type="ChEBI" id="CHEBI:15379"/>
        <dbReference type="ChEBI" id="CHEBI:57783"/>
        <dbReference type="ChEBI" id="CHEBI:58349"/>
        <dbReference type="ChEBI" id="CHEBI:89484"/>
        <dbReference type="ChEBI" id="CHEBI:89719"/>
    </reaction>
    <physiologicalReaction direction="left-to-right" evidence="30">
        <dbReference type="Rhea" id="RHEA:54853"/>
    </physiologicalReaction>
</comment>
<evidence type="ECO:0000256" key="20">
    <source>
        <dbReference type="ARBA" id="ARBA00047338"/>
    </source>
</evidence>
<evidence type="ECO:0000256" key="12">
    <source>
        <dbReference type="ARBA" id="ARBA00022857"/>
    </source>
</evidence>
<evidence type="ECO:0000256" key="23">
    <source>
        <dbReference type="ARBA" id="ARBA00047855"/>
    </source>
</evidence>
<evidence type="ECO:0000256" key="29">
    <source>
        <dbReference type="ARBA" id="ARBA00048989"/>
    </source>
</evidence>
<dbReference type="AlphaFoldDB" id="A0AAN9G4Q1"/>
<comment type="catalytic activity">
    <reaction evidence="29">
        <text>(2E)-geranial + NADPH + O2 + H(+) = (1E)-2,6-dimethylhepta-1,5-dien-1-yl formate + NADP(+) + H2O</text>
        <dbReference type="Rhea" id="RHEA:54860"/>
        <dbReference type="ChEBI" id="CHEBI:15377"/>
        <dbReference type="ChEBI" id="CHEBI:15378"/>
        <dbReference type="ChEBI" id="CHEBI:15379"/>
        <dbReference type="ChEBI" id="CHEBI:16980"/>
        <dbReference type="ChEBI" id="CHEBI:57783"/>
        <dbReference type="ChEBI" id="CHEBI:58349"/>
        <dbReference type="ChEBI" id="CHEBI:138375"/>
    </reaction>
    <physiologicalReaction direction="left-to-right" evidence="29">
        <dbReference type="Rhea" id="RHEA:54861"/>
    </physiologicalReaction>
</comment>
<keyword evidence="8 35" id="KW-0812">Transmembrane</keyword>
<keyword evidence="5" id="KW-0488">Methylation</keyword>
<comment type="catalytic activity">
    <reaction evidence="25">
        <text>hexan-3-one + NADPH + O2 + H(+) = ethyl butanoate + NADP(+) + H2O</text>
        <dbReference type="Rhea" id="RHEA:54844"/>
        <dbReference type="ChEBI" id="CHEBI:15377"/>
        <dbReference type="ChEBI" id="CHEBI:15378"/>
        <dbReference type="ChEBI" id="CHEBI:15379"/>
        <dbReference type="ChEBI" id="CHEBI:57783"/>
        <dbReference type="ChEBI" id="CHEBI:58349"/>
        <dbReference type="ChEBI" id="CHEBI:88764"/>
        <dbReference type="ChEBI" id="CHEBI:89891"/>
    </reaction>
    <physiologicalReaction direction="left-to-right" evidence="25">
        <dbReference type="Rhea" id="RHEA:54845"/>
    </physiologicalReaction>
</comment>
<dbReference type="InterPro" id="IPR002257">
    <property type="entry name" value="Flavin_mOase_5"/>
</dbReference>
<evidence type="ECO:0000256" key="16">
    <source>
        <dbReference type="ARBA" id="ARBA00023098"/>
    </source>
</evidence>
<keyword evidence="17 33" id="KW-0472">Membrane</keyword>
<dbReference type="GO" id="GO:0005789">
    <property type="term" value="C:endoplasmic reticulum membrane"/>
    <property type="evidence" value="ECO:0007669"/>
    <property type="project" value="UniProtKB-SubCell"/>
</dbReference>
<evidence type="ECO:0000256" key="33">
    <source>
        <dbReference type="PIRNR" id="PIRNR000332"/>
    </source>
</evidence>
<comment type="subcellular location">
    <subcellularLocation>
        <location evidence="2">Endoplasmic reticulum membrane</location>
        <topology evidence="2">Single-pass membrane protein</topology>
    </subcellularLocation>
    <subcellularLocation>
        <location evidence="3">Microsome membrane</location>
    </subcellularLocation>
</comment>
<dbReference type="GO" id="GO:0006629">
    <property type="term" value="P:lipid metabolic process"/>
    <property type="evidence" value="ECO:0007669"/>
    <property type="project" value="UniProtKB-KW"/>
</dbReference>
<dbReference type="PIRSF" id="PIRSF000332">
    <property type="entry name" value="FMO"/>
    <property type="match status" value="1"/>
</dbReference>
<dbReference type="PRINTS" id="PR01125">
    <property type="entry name" value="FMOXYGENASE5"/>
</dbReference>
<accession>A0AAN9G4Q1</accession>
<evidence type="ECO:0000313" key="36">
    <source>
        <dbReference type="EMBL" id="KAK7095176.1"/>
    </source>
</evidence>
<keyword evidence="14 33" id="KW-0560">Oxidoreductase</keyword>
<comment type="catalytic activity">
    <reaction evidence="27">
        <text>trimethylamine + NADPH + O2 = trimethylamine N-oxide + NADP(+) + H2O</text>
        <dbReference type="Rhea" id="RHEA:31979"/>
        <dbReference type="ChEBI" id="CHEBI:15377"/>
        <dbReference type="ChEBI" id="CHEBI:15379"/>
        <dbReference type="ChEBI" id="CHEBI:15724"/>
        <dbReference type="ChEBI" id="CHEBI:57783"/>
        <dbReference type="ChEBI" id="CHEBI:58349"/>
        <dbReference type="ChEBI" id="CHEBI:58389"/>
        <dbReference type="EC" id="1.14.13.148"/>
    </reaction>
    <physiologicalReaction direction="left-to-right" evidence="27">
        <dbReference type="Rhea" id="RHEA:31980"/>
    </physiologicalReaction>
</comment>
<evidence type="ECO:0000256" key="31">
    <source>
        <dbReference type="ARBA" id="ARBA00049443"/>
    </source>
</evidence>
<comment type="catalytic activity">
    <reaction evidence="31">
        <text>N,N-dimethylaniline + NADPH + O2 + H(+) = N,N-dimethylaniline N-oxide + NADP(+) + H2O</text>
        <dbReference type="Rhea" id="RHEA:24468"/>
        <dbReference type="ChEBI" id="CHEBI:15377"/>
        <dbReference type="ChEBI" id="CHEBI:15378"/>
        <dbReference type="ChEBI" id="CHEBI:15379"/>
        <dbReference type="ChEBI" id="CHEBI:16269"/>
        <dbReference type="ChEBI" id="CHEBI:17735"/>
        <dbReference type="ChEBI" id="CHEBI:57783"/>
        <dbReference type="ChEBI" id="CHEBI:58349"/>
        <dbReference type="EC" id="1.14.13.8"/>
    </reaction>
    <physiologicalReaction direction="left-to-right" evidence="31">
        <dbReference type="Rhea" id="RHEA:24469"/>
    </physiologicalReaction>
</comment>
<evidence type="ECO:0000256" key="2">
    <source>
        <dbReference type="ARBA" id="ARBA00004389"/>
    </source>
</evidence>
<keyword evidence="10 33" id="KW-0274">FAD</keyword>
<dbReference type="PRINTS" id="PR00370">
    <property type="entry name" value="FMOXYGENASE"/>
</dbReference>
<keyword evidence="16" id="KW-0443">Lipid metabolism</keyword>
<comment type="catalytic activity">
    <reaction evidence="32">
        <text>octan-3-one + NADPH + O2 + H(+) = pentyl propanoate + NADP(+) + H2O</text>
        <dbReference type="Rhea" id="RHEA:54840"/>
        <dbReference type="ChEBI" id="CHEBI:15377"/>
        <dbReference type="ChEBI" id="CHEBI:15378"/>
        <dbReference type="ChEBI" id="CHEBI:15379"/>
        <dbReference type="ChEBI" id="CHEBI:57783"/>
        <dbReference type="ChEBI" id="CHEBI:58349"/>
        <dbReference type="ChEBI" id="CHEBI:80946"/>
        <dbReference type="ChEBI" id="CHEBI:87373"/>
    </reaction>
    <physiologicalReaction direction="left-to-right" evidence="32">
        <dbReference type="Rhea" id="RHEA:54841"/>
    </physiologicalReaction>
</comment>
<evidence type="ECO:0000256" key="8">
    <source>
        <dbReference type="ARBA" id="ARBA00022692"/>
    </source>
</evidence>
<dbReference type="InterPro" id="IPR020946">
    <property type="entry name" value="Flavin_mOase-like"/>
</dbReference>
<evidence type="ECO:0000256" key="28">
    <source>
        <dbReference type="ARBA" id="ARBA00048459"/>
    </source>
</evidence>
<evidence type="ECO:0000256" key="9">
    <source>
        <dbReference type="ARBA" id="ARBA00022824"/>
    </source>
</evidence>
<organism evidence="36 37">
    <name type="scientific">Littorina saxatilis</name>
    <dbReference type="NCBI Taxonomy" id="31220"/>
    <lineage>
        <taxon>Eukaryota</taxon>
        <taxon>Metazoa</taxon>
        <taxon>Spiralia</taxon>
        <taxon>Lophotrochozoa</taxon>
        <taxon>Mollusca</taxon>
        <taxon>Gastropoda</taxon>
        <taxon>Caenogastropoda</taxon>
        <taxon>Littorinimorpha</taxon>
        <taxon>Littorinoidea</taxon>
        <taxon>Littorinidae</taxon>
        <taxon>Littorina</taxon>
    </lineage>
</organism>
<evidence type="ECO:0000256" key="27">
    <source>
        <dbReference type="ARBA" id="ARBA00048088"/>
    </source>
</evidence>
<evidence type="ECO:0000256" key="25">
    <source>
        <dbReference type="ARBA" id="ARBA00047977"/>
    </source>
</evidence>
<dbReference type="FunFam" id="3.50.50.60:FF:000159">
    <property type="entry name" value="Dimethylaniline monooxygenase [N-oxide-forming]"/>
    <property type="match status" value="1"/>
</dbReference>
<comment type="catalytic activity">
    <reaction evidence="22">
        <text>heptan-2-one + NADPH + O2 + H(+) = pentyl acetate + NADP(+) + H2O</text>
        <dbReference type="Rhea" id="RHEA:54836"/>
        <dbReference type="ChEBI" id="CHEBI:5672"/>
        <dbReference type="ChEBI" id="CHEBI:15377"/>
        <dbReference type="ChEBI" id="CHEBI:15378"/>
        <dbReference type="ChEBI" id="CHEBI:15379"/>
        <dbReference type="ChEBI" id="CHEBI:57783"/>
        <dbReference type="ChEBI" id="CHEBI:58349"/>
        <dbReference type="ChEBI" id="CHEBI:87362"/>
    </reaction>
    <physiologicalReaction direction="left-to-right" evidence="22">
        <dbReference type="Rhea" id="RHEA:54837"/>
    </physiologicalReaction>
</comment>
<name>A0AAN9G4Q1_9CAEN</name>
<protein>
    <recommendedName>
        <fullName evidence="34">Flavin-containing monooxygenase</fullName>
        <ecNumber evidence="34">1.-.-.-</ecNumber>
    </recommendedName>
</protein>
<comment type="catalytic activity">
    <reaction evidence="26">
        <text>hypotaurine + NADPH + O2 + H(+) = taurine + NADP(+) + H2O</text>
        <dbReference type="Rhea" id="RHEA:69819"/>
        <dbReference type="ChEBI" id="CHEBI:15377"/>
        <dbReference type="ChEBI" id="CHEBI:15378"/>
        <dbReference type="ChEBI" id="CHEBI:15379"/>
        <dbReference type="ChEBI" id="CHEBI:57783"/>
        <dbReference type="ChEBI" id="CHEBI:57853"/>
        <dbReference type="ChEBI" id="CHEBI:58349"/>
        <dbReference type="ChEBI" id="CHEBI:507393"/>
        <dbReference type="EC" id="1.14.13.8"/>
    </reaction>
    <physiologicalReaction direction="left-to-right" evidence="26">
        <dbReference type="Rhea" id="RHEA:69820"/>
    </physiologicalReaction>
</comment>
<dbReference type="Proteomes" id="UP001374579">
    <property type="component" value="Unassembled WGS sequence"/>
</dbReference>
<evidence type="ECO:0000256" key="13">
    <source>
        <dbReference type="ARBA" id="ARBA00022989"/>
    </source>
</evidence>
<dbReference type="InterPro" id="IPR050346">
    <property type="entry name" value="FMO-like"/>
</dbReference>
<feature type="transmembrane region" description="Helical" evidence="35">
    <location>
        <begin position="519"/>
        <end position="540"/>
    </location>
</feature>
<comment type="cofactor">
    <cofactor evidence="1 33 34">
        <name>FAD</name>
        <dbReference type="ChEBI" id="CHEBI:57692"/>
    </cofactor>
</comment>
<dbReference type="GO" id="GO:0016174">
    <property type="term" value="F:NAD(P)H oxidase H2O2-forming activity"/>
    <property type="evidence" value="ECO:0007669"/>
    <property type="project" value="UniProtKB-EC"/>
</dbReference>
<dbReference type="Gene3D" id="3.50.50.60">
    <property type="entry name" value="FAD/NAD(P)-binding domain"/>
    <property type="match status" value="2"/>
</dbReference>
<evidence type="ECO:0000256" key="10">
    <source>
        <dbReference type="ARBA" id="ARBA00022827"/>
    </source>
</evidence>
<evidence type="ECO:0000256" key="7">
    <source>
        <dbReference type="ARBA" id="ARBA00022630"/>
    </source>
</evidence>
<evidence type="ECO:0000256" key="11">
    <source>
        <dbReference type="ARBA" id="ARBA00022848"/>
    </source>
</evidence>
<proteinExistence type="inferred from homology"/>
<reference evidence="36 37" key="1">
    <citation type="submission" date="2024-02" db="EMBL/GenBank/DDBJ databases">
        <title>Chromosome-scale genome assembly of the rough periwinkle Littorina saxatilis.</title>
        <authorList>
            <person name="De Jode A."/>
            <person name="Faria R."/>
            <person name="Formenti G."/>
            <person name="Sims Y."/>
            <person name="Smith T.P."/>
            <person name="Tracey A."/>
            <person name="Wood J.M.D."/>
            <person name="Zagrodzka Z.B."/>
            <person name="Johannesson K."/>
            <person name="Butlin R.K."/>
            <person name="Leder E.H."/>
        </authorList>
    </citation>
    <scope>NUCLEOTIDE SEQUENCE [LARGE SCALE GENOMIC DNA]</scope>
    <source>
        <strain evidence="36">Snail1</strain>
        <tissue evidence="36">Muscle</tissue>
    </source>
</reference>
<keyword evidence="37" id="KW-1185">Reference proteome</keyword>